<dbReference type="Pfam" id="PF02338">
    <property type="entry name" value="OTU"/>
    <property type="match status" value="1"/>
</dbReference>
<dbReference type="InterPro" id="IPR057191">
    <property type="entry name" value="DUF7869"/>
</dbReference>
<accession>A0A1Q9F7G9</accession>
<dbReference type="Gene3D" id="3.90.70.80">
    <property type="match status" value="1"/>
</dbReference>
<proteinExistence type="predicted"/>
<dbReference type="PANTHER" id="PTHR33153:SF3">
    <property type="entry name" value="TRAFFICKING PROTEIN PARTICLE COMPLEX SUBUNIT 11 DOMAIN-CONTAINING PROTEIN"/>
    <property type="match status" value="1"/>
</dbReference>
<organism evidence="2 3">
    <name type="scientific">Symbiodinium microadriaticum</name>
    <name type="common">Dinoflagellate</name>
    <name type="synonym">Zooxanthella microadriatica</name>
    <dbReference type="NCBI Taxonomy" id="2951"/>
    <lineage>
        <taxon>Eukaryota</taxon>
        <taxon>Sar</taxon>
        <taxon>Alveolata</taxon>
        <taxon>Dinophyceae</taxon>
        <taxon>Suessiales</taxon>
        <taxon>Symbiodiniaceae</taxon>
        <taxon>Symbiodinium</taxon>
    </lineage>
</organism>
<name>A0A1Q9F7G9_SYMMI</name>
<dbReference type="OrthoDB" id="407754at2759"/>
<dbReference type="AlphaFoldDB" id="A0A1Q9F7G9"/>
<feature type="domain" description="OTU" evidence="1">
    <location>
        <begin position="1"/>
        <end position="156"/>
    </location>
</feature>
<protein>
    <recommendedName>
        <fullName evidence="1">OTU domain-containing protein</fullName>
    </recommendedName>
</protein>
<reference evidence="2 3" key="1">
    <citation type="submission" date="2016-02" db="EMBL/GenBank/DDBJ databases">
        <title>Genome analysis of coral dinoflagellate symbionts highlights evolutionary adaptations to a symbiotic lifestyle.</title>
        <authorList>
            <person name="Aranda M."/>
            <person name="Li Y."/>
            <person name="Liew Y.J."/>
            <person name="Baumgarten S."/>
            <person name="Simakov O."/>
            <person name="Wilson M."/>
            <person name="Piel J."/>
            <person name="Ashoor H."/>
            <person name="Bougouffa S."/>
            <person name="Bajic V.B."/>
            <person name="Ryu T."/>
            <person name="Ravasi T."/>
            <person name="Bayer T."/>
            <person name="Micklem G."/>
            <person name="Kim H."/>
            <person name="Bhak J."/>
            <person name="Lajeunesse T.C."/>
            <person name="Voolstra C.R."/>
        </authorList>
    </citation>
    <scope>NUCLEOTIDE SEQUENCE [LARGE SCALE GENOMIC DNA]</scope>
    <source>
        <strain evidence="2 3">CCMP2467</strain>
    </source>
</reference>
<comment type="caution">
    <text evidence="2">The sequence shown here is derived from an EMBL/GenBank/DDBJ whole genome shotgun (WGS) entry which is preliminary data.</text>
</comment>
<evidence type="ECO:0000259" key="1">
    <source>
        <dbReference type="PROSITE" id="PS50802"/>
    </source>
</evidence>
<dbReference type="EMBL" id="LSRX01000002">
    <property type="protein sequence ID" value="OLQ15572.1"/>
    <property type="molecule type" value="Genomic_DNA"/>
</dbReference>
<dbReference type="InterPro" id="IPR003323">
    <property type="entry name" value="OTU_dom"/>
</dbReference>
<evidence type="ECO:0000313" key="2">
    <source>
        <dbReference type="EMBL" id="OLQ15572.1"/>
    </source>
</evidence>
<gene>
    <name evidence="2" type="ORF">AK812_SmicGene152</name>
</gene>
<dbReference type="Proteomes" id="UP000186817">
    <property type="component" value="Unassembled WGS sequence"/>
</dbReference>
<dbReference type="PROSITE" id="PS50802">
    <property type="entry name" value="OTU"/>
    <property type="match status" value="1"/>
</dbReference>
<dbReference type="PANTHER" id="PTHR33153">
    <property type="entry name" value="MYND-TYPE DOMAIN-CONTAINING PROTEIN"/>
    <property type="match status" value="1"/>
</dbReference>
<keyword evidence="3" id="KW-1185">Reference proteome</keyword>
<dbReference type="Pfam" id="PF25273">
    <property type="entry name" value="DUF7869"/>
    <property type="match status" value="1"/>
</dbReference>
<sequence length="687" mass="77664">MLESTCTDGNCGLDAIISNLKRLDLTEPALAQKVQTVLNKKDLTSACQVLRLGLLVWIRDNEHQEILPDVTLRDWMIMEGYASKADYIKAMRQDGEWIDTLMLFAASTVFRAQLLVFLEDGSSHVLAAPEVQAMASSPILLLGNIGNVHFYGVRPLPMEEADPSTAGTTQTDFLRETCPAEDELLFRLAGALMDWNPWDASSSSDLPNLCNEFESSGPGDVLSQSLTCRSALKLLQHEAAEAEAGIDRSFALVIAKNHLKRWRGRCTFDKSRTLSAKLCMAGIQRSLARNCQQHSTRHSCLDTVRKYPKIVLNWRELFYALPKADREERLRDMFLQSKQAHDAEDPDFRTEYSVLGMKVCRNAFISITGIHADTLQRLRSSVAQGAVHGCNMGVWRARRRNKQKPADQIAGLKYFLKMWRTELPWIKRRPSAGPFTHCGLCDYLKWMIQQSRDKAARESVAEILGEHFEFQAAQRAFMSQVFQESVSDPSEVLAVSWDKMDQAKTIVPRIVALSNTQFMKGGSRLVVSLIGVLAPAILKRPLLYTIFEDQVHGADMIASLMLDVLQESTEVMGQLPRRLFIQADNTSKETKNTIALYAAAWLLVHLRGTRLQCIEFGYLVVGHTHDLIDAMFAYVSKALAGQDFLSLHEMMNVLRNKMTTTPIWKHLKDVYAFTWVSVWPRFVRTYH</sequence>
<evidence type="ECO:0000313" key="3">
    <source>
        <dbReference type="Proteomes" id="UP000186817"/>
    </source>
</evidence>